<dbReference type="PANTHER" id="PTHR34180:SF1">
    <property type="entry name" value="BETA-ALANYL-DOPAMINE_CARCININE HYDROLASE"/>
    <property type="match status" value="1"/>
</dbReference>
<dbReference type="PANTHER" id="PTHR34180">
    <property type="entry name" value="PEPTIDASE C45"/>
    <property type="match status" value="1"/>
</dbReference>
<dbReference type="Proteomes" id="UP000289184">
    <property type="component" value="Unassembled WGS sequence"/>
</dbReference>
<gene>
    <name evidence="3" type="ORF">AGI3411_03135</name>
</gene>
<dbReference type="NCBIfam" id="NF040521">
    <property type="entry name" value="C45_proenzyme"/>
    <property type="match status" value="1"/>
</dbReference>
<evidence type="ECO:0000313" key="3">
    <source>
        <dbReference type="EMBL" id="SSW67472.1"/>
    </source>
</evidence>
<dbReference type="Gene3D" id="3.60.60.10">
    <property type="entry name" value="Penicillin V Acylase, Chain A"/>
    <property type="match status" value="1"/>
</dbReference>
<accession>A0A446CHY4</accession>
<evidence type="ECO:0000259" key="2">
    <source>
        <dbReference type="Pfam" id="PF03417"/>
    </source>
</evidence>
<dbReference type="InterPro" id="IPR005079">
    <property type="entry name" value="Peptidase_C45_hydrolase"/>
</dbReference>
<dbReference type="Pfam" id="PF03417">
    <property type="entry name" value="AAT"/>
    <property type="match status" value="1"/>
</dbReference>
<name>A0A446CHY4_9BURK</name>
<sequence>MATACASNSMAAPNPEPRPLSHPPMKYAPFPLVSISGSPYERGLQYGKAVPARIAHSARHYRGELDKLGMSPAAQAALIKEFADQIQGFDPAHTEEMRGIAEGAGCDFDDVALINARTEVIAKARLLARMGNVDPAEGECTAALVMPARSATGQLIHAHNWDWDPDACDSTIVLRVTLETGLVFLTLVEAGGLARHGFNSAGIGLTGNYLSSDRDYTQSGVPLSSVRRAVLCQEHVAIAMQLIAATPKACSSNMIVSQAGWVIDFECAPDESFTLLPQDGILTHSNHFMSEVALGKLREAGLKNAVDTYYRAWRVRELLEACGPRIAVADVRRALGDDWATPYSVCRPPRGTLTGGRTATVATLVLDTAGGTMDIAVMPSFGQSFTRYGLAGDAHSID</sequence>
<feature type="region of interest" description="Disordered" evidence="1">
    <location>
        <begin position="1"/>
        <end position="23"/>
    </location>
</feature>
<feature type="compositionally biased region" description="Polar residues" evidence="1">
    <location>
        <begin position="1"/>
        <end position="11"/>
    </location>
</feature>
<feature type="domain" description="Peptidase C45 hydrolase" evidence="2">
    <location>
        <begin position="156"/>
        <end position="377"/>
    </location>
</feature>
<dbReference type="InterPro" id="IPR047794">
    <property type="entry name" value="C45_proenzyme-like"/>
</dbReference>
<keyword evidence="4" id="KW-1185">Reference proteome</keyword>
<organism evidence="3 4">
    <name type="scientific">Achromobacter agilis</name>
    <dbReference type="NCBI Taxonomy" id="1353888"/>
    <lineage>
        <taxon>Bacteria</taxon>
        <taxon>Pseudomonadati</taxon>
        <taxon>Pseudomonadota</taxon>
        <taxon>Betaproteobacteria</taxon>
        <taxon>Burkholderiales</taxon>
        <taxon>Alcaligenaceae</taxon>
        <taxon>Achromobacter</taxon>
    </lineage>
</organism>
<protein>
    <recommendedName>
        <fullName evidence="2">Peptidase C45 hydrolase domain-containing protein</fullName>
    </recommendedName>
</protein>
<dbReference type="Gene3D" id="1.10.10.2120">
    <property type="match status" value="1"/>
</dbReference>
<evidence type="ECO:0000313" key="4">
    <source>
        <dbReference type="Proteomes" id="UP000289184"/>
    </source>
</evidence>
<dbReference type="InterPro" id="IPR047801">
    <property type="entry name" value="Peptidase_C45"/>
</dbReference>
<dbReference type="AlphaFoldDB" id="A0A446CHY4"/>
<evidence type="ECO:0000256" key="1">
    <source>
        <dbReference type="SAM" id="MobiDB-lite"/>
    </source>
</evidence>
<proteinExistence type="predicted"/>
<dbReference type="EMBL" id="UFQB01000012">
    <property type="protein sequence ID" value="SSW67472.1"/>
    <property type="molecule type" value="Genomic_DNA"/>
</dbReference>
<reference evidence="3 4" key="1">
    <citation type="submission" date="2018-07" db="EMBL/GenBank/DDBJ databases">
        <authorList>
            <person name="Peeters C."/>
        </authorList>
    </citation>
    <scope>NUCLEOTIDE SEQUENCE [LARGE SCALE GENOMIC DNA]</scope>
    <source>
        <strain evidence="3 4">LMG 3411</strain>
    </source>
</reference>